<dbReference type="AlphaFoldDB" id="A0AA44Y9D9"/>
<evidence type="ECO:0000313" key="1">
    <source>
        <dbReference type="EMBL" id="PRH43699.1"/>
    </source>
</evidence>
<dbReference type="Proteomes" id="UP000237632">
    <property type="component" value="Unassembled WGS sequence"/>
</dbReference>
<gene>
    <name evidence="1" type="ORF">C6T65_03550</name>
</gene>
<name>A0AA44Y9D9_BURVI</name>
<protein>
    <submittedName>
        <fullName evidence="1">Uncharacterized protein</fullName>
    </submittedName>
</protein>
<evidence type="ECO:0000313" key="2">
    <source>
        <dbReference type="Proteomes" id="UP000237632"/>
    </source>
</evidence>
<dbReference type="EMBL" id="PVHK01000024">
    <property type="protein sequence ID" value="PRH43699.1"/>
    <property type="molecule type" value="Genomic_DNA"/>
</dbReference>
<reference evidence="1 2" key="1">
    <citation type="submission" date="2018-03" db="EMBL/GenBank/DDBJ databases">
        <authorList>
            <person name="Nguyen K."/>
            <person name="Fouts D."/>
            <person name="Sutton G."/>
        </authorList>
    </citation>
    <scope>NUCLEOTIDE SEQUENCE [LARGE SCALE GENOMIC DNA]</scope>
    <source>
        <strain evidence="1 2">AU3578</strain>
    </source>
</reference>
<proteinExistence type="predicted"/>
<accession>A0AA44Y9D9</accession>
<comment type="caution">
    <text evidence="1">The sequence shown here is derived from an EMBL/GenBank/DDBJ whole genome shotgun (WGS) entry which is preliminary data.</text>
</comment>
<organism evidence="1 2">
    <name type="scientific">Burkholderia vietnamiensis</name>
    <dbReference type="NCBI Taxonomy" id="60552"/>
    <lineage>
        <taxon>Bacteria</taxon>
        <taxon>Pseudomonadati</taxon>
        <taxon>Pseudomonadota</taxon>
        <taxon>Betaproteobacteria</taxon>
        <taxon>Burkholderiales</taxon>
        <taxon>Burkholderiaceae</taxon>
        <taxon>Burkholderia</taxon>
        <taxon>Burkholderia cepacia complex</taxon>
    </lineage>
</organism>
<sequence length="114" mass="12737">MVKVDVPVHHKVSICFDRETTCPLHDCGTVRPDGNDTAFVDAGRACLDVLARDALISAEAIQLGDLDRGDFKMCCVCKHDRLQMTTGAISRREWLPIRLKSRMRHPAMGRQTST</sequence>